<accession>A0AAV6GUC6</accession>
<keyword evidence="6" id="KW-1185">Reference proteome</keyword>
<evidence type="ECO:0000313" key="6">
    <source>
        <dbReference type="Proteomes" id="UP000823561"/>
    </source>
</evidence>
<evidence type="ECO:0000256" key="2">
    <source>
        <dbReference type="SAM" id="Phobius"/>
    </source>
</evidence>
<keyword evidence="1" id="KW-0393">Immunoglobulin domain</keyword>
<dbReference type="SUPFAM" id="SSF48726">
    <property type="entry name" value="Immunoglobulin"/>
    <property type="match status" value="1"/>
</dbReference>
<keyword evidence="2" id="KW-1133">Transmembrane helix</keyword>
<dbReference type="InterPro" id="IPR036179">
    <property type="entry name" value="Ig-like_dom_sf"/>
</dbReference>
<keyword evidence="3" id="KW-0732">Signal</keyword>
<protein>
    <recommendedName>
        <fullName evidence="4">Ig-like domain-containing protein</fullName>
    </recommendedName>
</protein>
<dbReference type="InterPro" id="IPR050160">
    <property type="entry name" value="MHC/Immunoglobulin"/>
</dbReference>
<dbReference type="SMART" id="SM00407">
    <property type="entry name" value="IGc1"/>
    <property type="match status" value="1"/>
</dbReference>
<evidence type="ECO:0000256" key="1">
    <source>
        <dbReference type="ARBA" id="ARBA00023319"/>
    </source>
</evidence>
<evidence type="ECO:0000259" key="4">
    <source>
        <dbReference type="PROSITE" id="PS50835"/>
    </source>
</evidence>
<name>A0AAV6GUC6_9TELE</name>
<proteinExistence type="predicted"/>
<organism evidence="5 6">
    <name type="scientific">Alosa alosa</name>
    <name type="common">allis shad</name>
    <dbReference type="NCBI Taxonomy" id="278164"/>
    <lineage>
        <taxon>Eukaryota</taxon>
        <taxon>Metazoa</taxon>
        <taxon>Chordata</taxon>
        <taxon>Craniata</taxon>
        <taxon>Vertebrata</taxon>
        <taxon>Euteleostomi</taxon>
        <taxon>Actinopterygii</taxon>
        <taxon>Neopterygii</taxon>
        <taxon>Teleostei</taxon>
        <taxon>Clupei</taxon>
        <taxon>Clupeiformes</taxon>
        <taxon>Clupeoidei</taxon>
        <taxon>Clupeidae</taxon>
        <taxon>Alosa</taxon>
    </lineage>
</organism>
<feature type="signal peptide" evidence="3">
    <location>
        <begin position="1"/>
        <end position="29"/>
    </location>
</feature>
<dbReference type="PROSITE" id="PS00290">
    <property type="entry name" value="IG_MHC"/>
    <property type="match status" value="1"/>
</dbReference>
<evidence type="ECO:0000313" key="5">
    <source>
        <dbReference type="EMBL" id="KAG5277176.1"/>
    </source>
</evidence>
<feature type="transmembrane region" description="Helical" evidence="2">
    <location>
        <begin position="220"/>
        <end position="245"/>
    </location>
</feature>
<dbReference type="Pfam" id="PF07654">
    <property type="entry name" value="C1-set"/>
    <property type="match status" value="1"/>
</dbReference>
<keyword evidence="2" id="KW-0472">Membrane</keyword>
<dbReference type="PANTHER" id="PTHR19944:SF86">
    <property type="entry name" value="HLA CLASS II HISTOCOMPATIBILITY ANTIGEN, DR ALPHA CHAIN"/>
    <property type="match status" value="1"/>
</dbReference>
<feature type="domain" description="Ig-like" evidence="4">
    <location>
        <begin position="119"/>
        <end position="208"/>
    </location>
</feature>
<dbReference type="InterPro" id="IPR003597">
    <property type="entry name" value="Ig_C1-set"/>
</dbReference>
<dbReference type="EMBL" id="JADWDJ010000008">
    <property type="protein sequence ID" value="KAG5277176.1"/>
    <property type="molecule type" value="Genomic_DNA"/>
</dbReference>
<sequence length="256" mass="28859">MSSDCCISVVSMKLAIFCLWVTCPPFSTGSQYVYELTINDIYCDTDKKYFSANLNDNLVLYVDFENKTVVNTPYNISQVTKDKYYRIVYAYASNEMKDFKADMASIARELGYPPEAKEPPVSAVYSSEEVLLGSENTLICYITRFYPPQLTVRWTRNNKNVTQGVSLSQVYINNDGSFNVFSTLRFTPQDGDMYTCTVEHSALDKPMTREWDVEVSEPRLGPSVFCGVGLTLGLLGMATGTFFLIKGKESHRHPGI</sequence>
<dbReference type="Proteomes" id="UP000823561">
    <property type="component" value="Chromosome 8"/>
</dbReference>
<keyword evidence="2" id="KW-0812">Transmembrane</keyword>
<dbReference type="InterPro" id="IPR013783">
    <property type="entry name" value="Ig-like_fold"/>
</dbReference>
<dbReference type="InterPro" id="IPR003006">
    <property type="entry name" value="Ig/MHC_CS"/>
</dbReference>
<comment type="caution">
    <text evidence="5">The sequence shown here is derived from an EMBL/GenBank/DDBJ whole genome shotgun (WGS) entry which is preliminary data.</text>
</comment>
<dbReference type="PANTHER" id="PTHR19944">
    <property type="entry name" value="MHC CLASS II-RELATED"/>
    <property type="match status" value="1"/>
</dbReference>
<evidence type="ECO:0000256" key="3">
    <source>
        <dbReference type="SAM" id="SignalP"/>
    </source>
</evidence>
<dbReference type="PROSITE" id="PS50835">
    <property type="entry name" value="IG_LIKE"/>
    <property type="match status" value="1"/>
</dbReference>
<dbReference type="AlphaFoldDB" id="A0AAV6GUC6"/>
<reference evidence="5" key="1">
    <citation type="submission" date="2020-10" db="EMBL/GenBank/DDBJ databases">
        <title>Chromosome-scale genome assembly of the Allis shad, Alosa alosa.</title>
        <authorList>
            <person name="Margot Z."/>
            <person name="Christophe K."/>
            <person name="Cabau C."/>
            <person name="Louis A."/>
            <person name="Berthelot C."/>
            <person name="Parey E."/>
            <person name="Roest Crollius H."/>
            <person name="Montfort J."/>
            <person name="Robinson-Rechavi M."/>
            <person name="Bucao C."/>
            <person name="Bouchez O."/>
            <person name="Gislard M."/>
            <person name="Lluch J."/>
            <person name="Milhes M."/>
            <person name="Lampietro C."/>
            <person name="Lopez Roques C."/>
            <person name="Donnadieu C."/>
            <person name="Braasch I."/>
            <person name="Desvignes T."/>
            <person name="Postlethwait J."/>
            <person name="Bobe J."/>
            <person name="Guiguen Y."/>
        </authorList>
    </citation>
    <scope>NUCLEOTIDE SEQUENCE</scope>
    <source>
        <strain evidence="5">M-15738</strain>
        <tissue evidence="5">Blood</tissue>
    </source>
</reference>
<feature type="chain" id="PRO_5043484660" description="Ig-like domain-containing protein" evidence="3">
    <location>
        <begin position="30"/>
        <end position="256"/>
    </location>
</feature>
<dbReference type="Gene3D" id="2.60.40.10">
    <property type="entry name" value="Immunoglobulins"/>
    <property type="match status" value="1"/>
</dbReference>
<gene>
    <name evidence="5" type="ORF">AALO_G00114450</name>
</gene>
<dbReference type="InterPro" id="IPR007110">
    <property type="entry name" value="Ig-like_dom"/>
</dbReference>